<dbReference type="Proteomes" id="UP000053201">
    <property type="component" value="Unassembled WGS sequence"/>
</dbReference>
<dbReference type="SMART" id="SM00175">
    <property type="entry name" value="RAB"/>
    <property type="match status" value="1"/>
</dbReference>
<proteinExistence type="predicted"/>
<dbReference type="Pfam" id="PF08477">
    <property type="entry name" value="Roc"/>
    <property type="match status" value="1"/>
</dbReference>
<evidence type="ECO:0000313" key="5">
    <source>
        <dbReference type="Proteomes" id="UP000053201"/>
    </source>
</evidence>
<dbReference type="Gene3D" id="3.40.50.300">
    <property type="entry name" value="P-loop containing nucleotide triphosphate hydrolases"/>
    <property type="match status" value="1"/>
</dbReference>
<evidence type="ECO:0000256" key="3">
    <source>
        <dbReference type="SAM" id="MobiDB-lite"/>
    </source>
</evidence>
<dbReference type="GeneID" id="27689925"/>
<accession>A0A0L0HBJ0</accession>
<keyword evidence="1" id="KW-0547">Nucleotide-binding</keyword>
<sequence length="325" mass="34637">MARLTSSTGEISLSTFDPVDKARVLVVGDPGVGKTSLVHLICHGTPLRSPVHTVGCSVDVKVRVSQEYSRTNRSYFIEFVDVAGSSKQRSSRSIFYANVNGIILVHDSSNRKSYQNLWKWIAEVFNTGSFKGSTSSPIGRDPPSLGRSTEFDVDVRVGEARPSIPILVVGTKADLVSDATHKRRSSIAEEYGGDCIVLSANQPLAFSATADRIDAFLTNVIETKLTTSTPLSGGHSMGSLNSLSVQGSNGGFSGGGNQLGPGLGFPSTISPEMQRRRIPQSGLFGGRPTSPNRTSISGGSQLGGYNDIWRSKSWGENIGRGRGSR</sequence>
<dbReference type="PROSITE" id="PS51419">
    <property type="entry name" value="RAB"/>
    <property type="match status" value="1"/>
</dbReference>
<dbReference type="VEuPathDB" id="FungiDB:SPPG_06634"/>
<name>A0A0L0HBJ0_SPIPD</name>
<organism evidence="4 5">
    <name type="scientific">Spizellomyces punctatus (strain DAOM BR117)</name>
    <dbReference type="NCBI Taxonomy" id="645134"/>
    <lineage>
        <taxon>Eukaryota</taxon>
        <taxon>Fungi</taxon>
        <taxon>Fungi incertae sedis</taxon>
        <taxon>Chytridiomycota</taxon>
        <taxon>Chytridiomycota incertae sedis</taxon>
        <taxon>Chytridiomycetes</taxon>
        <taxon>Spizellomycetales</taxon>
        <taxon>Spizellomycetaceae</taxon>
        <taxon>Spizellomyces</taxon>
    </lineage>
</organism>
<dbReference type="AlphaFoldDB" id="A0A0L0HBJ0"/>
<dbReference type="SMART" id="SM00173">
    <property type="entry name" value="RAS"/>
    <property type="match status" value="1"/>
</dbReference>
<evidence type="ECO:0008006" key="6">
    <source>
        <dbReference type="Google" id="ProtNLM"/>
    </source>
</evidence>
<keyword evidence="5" id="KW-1185">Reference proteome</keyword>
<dbReference type="EMBL" id="KQ257461">
    <property type="protein sequence ID" value="KNC98234.1"/>
    <property type="molecule type" value="Genomic_DNA"/>
</dbReference>
<evidence type="ECO:0000256" key="1">
    <source>
        <dbReference type="ARBA" id="ARBA00022741"/>
    </source>
</evidence>
<gene>
    <name evidence="4" type="ORF">SPPG_06634</name>
</gene>
<dbReference type="RefSeq" id="XP_016606274.1">
    <property type="nucleotide sequence ID" value="XM_016754834.1"/>
</dbReference>
<dbReference type="OMA" id="CDIRMAL"/>
<reference evidence="4 5" key="1">
    <citation type="submission" date="2009-08" db="EMBL/GenBank/DDBJ databases">
        <title>The Genome Sequence of Spizellomyces punctatus strain DAOM BR117.</title>
        <authorList>
            <consortium name="The Broad Institute Genome Sequencing Platform"/>
            <person name="Russ C."/>
            <person name="Cuomo C."/>
            <person name="Shea T."/>
            <person name="Young S.K."/>
            <person name="Zeng Q."/>
            <person name="Koehrsen M."/>
            <person name="Haas B."/>
            <person name="Borodovsky M."/>
            <person name="Guigo R."/>
            <person name="Alvarado L."/>
            <person name="Berlin A."/>
            <person name="Bochicchio J."/>
            <person name="Borenstein D."/>
            <person name="Chapman S."/>
            <person name="Chen Z."/>
            <person name="Engels R."/>
            <person name="Freedman E."/>
            <person name="Gellesch M."/>
            <person name="Goldberg J."/>
            <person name="Griggs A."/>
            <person name="Gujja S."/>
            <person name="Heiman D."/>
            <person name="Hepburn T."/>
            <person name="Howarth C."/>
            <person name="Jen D."/>
            <person name="Larson L."/>
            <person name="Lewis B."/>
            <person name="Mehta T."/>
            <person name="Park D."/>
            <person name="Pearson M."/>
            <person name="Roberts A."/>
            <person name="Saif S."/>
            <person name="Shenoy N."/>
            <person name="Sisk P."/>
            <person name="Stolte C."/>
            <person name="Sykes S."/>
            <person name="Thomson T."/>
            <person name="Walk T."/>
            <person name="White J."/>
            <person name="Yandava C."/>
            <person name="Burger G."/>
            <person name="Gray M.W."/>
            <person name="Holland P.W.H."/>
            <person name="King N."/>
            <person name="Lang F.B.F."/>
            <person name="Roger A.J."/>
            <person name="Ruiz-Trillo I."/>
            <person name="Lander E."/>
            <person name="Nusbaum C."/>
        </authorList>
    </citation>
    <scope>NUCLEOTIDE SEQUENCE [LARGE SCALE GENOMIC DNA]</scope>
    <source>
        <strain evidence="4 5">DAOM BR117</strain>
    </source>
</reference>
<feature type="compositionally biased region" description="Polar residues" evidence="3">
    <location>
        <begin position="289"/>
        <end position="299"/>
    </location>
</feature>
<dbReference type="SUPFAM" id="SSF52540">
    <property type="entry name" value="P-loop containing nucleoside triphosphate hydrolases"/>
    <property type="match status" value="1"/>
</dbReference>
<dbReference type="STRING" id="645134.A0A0L0HBJ0"/>
<dbReference type="eggNOG" id="ENOG502QT3S">
    <property type="taxonomic scope" value="Eukaryota"/>
</dbReference>
<dbReference type="InParanoid" id="A0A0L0HBJ0"/>
<evidence type="ECO:0000256" key="2">
    <source>
        <dbReference type="ARBA" id="ARBA00023134"/>
    </source>
</evidence>
<evidence type="ECO:0000313" key="4">
    <source>
        <dbReference type="EMBL" id="KNC98234.1"/>
    </source>
</evidence>
<feature type="region of interest" description="Disordered" evidence="3">
    <location>
        <begin position="248"/>
        <end position="304"/>
    </location>
</feature>
<feature type="compositionally biased region" description="Gly residues" evidence="3">
    <location>
        <begin position="248"/>
        <end position="263"/>
    </location>
</feature>
<dbReference type="PANTHER" id="PTHR24073">
    <property type="entry name" value="DRAB5-RELATED"/>
    <property type="match status" value="1"/>
</dbReference>
<dbReference type="PRINTS" id="PR00449">
    <property type="entry name" value="RASTRNSFRMNG"/>
</dbReference>
<dbReference type="GO" id="GO:0005525">
    <property type="term" value="F:GTP binding"/>
    <property type="evidence" value="ECO:0007669"/>
    <property type="project" value="UniProtKB-KW"/>
</dbReference>
<protein>
    <recommendedName>
        <fullName evidence="6">Small GTP-binding protein domain</fullName>
    </recommendedName>
</protein>
<keyword evidence="2" id="KW-0342">GTP-binding</keyword>
<dbReference type="OrthoDB" id="8954335at2759"/>
<dbReference type="InterPro" id="IPR027417">
    <property type="entry name" value="P-loop_NTPase"/>
</dbReference>